<dbReference type="Pfam" id="PF17768">
    <property type="entry name" value="RecJ_OB"/>
    <property type="match status" value="1"/>
</dbReference>
<dbReference type="InterPro" id="IPR001667">
    <property type="entry name" value="DDH_dom"/>
</dbReference>
<dbReference type="PANTHER" id="PTHR30255">
    <property type="entry name" value="SINGLE-STRANDED-DNA-SPECIFIC EXONUCLEASE RECJ"/>
    <property type="match status" value="1"/>
</dbReference>
<keyword evidence="6" id="KW-0175">Coiled coil</keyword>
<feature type="region of interest" description="Disordered" evidence="7">
    <location>
        <begin position="1"/>
        <end position="21"/>
    </location>
</feature>
<proteinExistence type="inferred from homology"/>
<evidence type="ECO:0000256" key="4">
    <source>
        <dbReference type="ARBA" id="ARBA00022801"/>
    </source>
</evidence>
<dbReference type="NCBIfam" id="TIGR00644">
    <property type="entry name" value="recJ"/>
    <property type="match status" value="1"/>
</dbReference>
<keyword evidence="5 11" id="KW-0269">Exonuclease</keyword>
<feature type="coiled-coil region" evidence="6">
    <location>
        <begin position="318"/>
        <end position="345"/>
    </location>
</feature>
<dbReference type="STRING" id="1760988.SAMN02949497_4302"/>
<dbReference type="InterPro" id="IPR041122">
    <property type="entry name" value="RecJ_OB"/>
</dbReference>
<evidence type="ECO:0000313" key="11">
    <source>
        <dbReference type="EMBL" id="SMF96888.1"/>
    </source>
</evidence>
<dbReference type="FunFam" id="3.90.1640.30:FF:000001">
    <property type="entry name" value="Single-stranded-DNA-specific exonuclease RecJ"/>
    <property type="match status" value="1"/>
</dbReference>
<dbReference type="InterPro" id="IPR051673">
    <property type="entry name" value="SSDNA_exonuclease_RecJ"/>
</dbReference>
<evidence type="ECO:0000256" key="3">
    <source>
        <dbReference type="ARBA" id="ARBA00022722"/>
    </source>
</evidence>
<protein>
    <recommendedName>
        <fullName evidence="2">Single-stranded-DNA-specific exonuclease RecJ</fullName>
    </recommendedName>
</protein>
<feature type="compositionally biased region" description="Basic residues" evidence="7">
    <location>
        <begin position="1"/>
        <end position="15"/>
    </location>
</feature>
<evidence type="ECO:0000259" key="9">
    <source>
        <dbReference type="Pfam" id="PF02272"/>
    </source>
</evidence>
<dbReference type="AlphaFoldDB" id="A0A1Y6D1R9"/>
<dbReference type="InterPro" id="IPR038763">
    <property type="entry name" value="DHH_sf"/>
</dbReference>
<name>A0A1Y6D1R9_9GAMM</name>
<dbReference type="GO" id="GO:0006281">
    <property type="term" value="P:DNA repair"/>
    <property type="evidence" value="ECO:0007669"/>
    <property type="project" value="InterPro"/>
</dbReference>
<evidence type="ECO:0000256" key="6">
    <source>
        <dbReference type="SAM" id="Coils"/>
    </source>
</evidence>
<dbReference type="InterPro" id="IPR004610">
    <property type="entry name" value="RecJ"/>
</dbReference>
<reference evidence="11 12" key="1">
    <citation type="submission" date="2016-12" db="EMBL/GenBank/DDBJ databases">
        <authorList>
            <person name="Song W.-J."/>
            <person name="Kurnit D.M."/>
        </authorList>
    </citation>
    <scope>NUCLEOTIDE SEQUENCE [LARGE SCALE GENOMIC DNA]</scope>
    <source>
        <strain evidence="11 12">175</strain>
    </source>
</reference>
<comment type="similarity">
    <text evidence="1">Belongs to the RecJ family.</text>
</comment>
<dbReference type="EMBL" id="FXAM01000001">
    <property type="protein sequence ID" value="SMF96888.1"/>
    <property type="molecule type" value="Genomic_DNA"/>
</dbReference>
<dbReference type="InterPro" id="IPR003156">
    <property type="entry name" value="DHHA1_dom"/>
</dbReference>
<dbReference type="OrthoDB" id="9809852at2"/>
<sequence>MPHHPVKKTIIRRPTAHTSTPLADLPPLLGRIYSARKLDDPKQLDRSLNQLPPPWLLTGMEAMAERLARAIARQESLLVVADYDADGATACAVAVRGLKALGLERVSYLVPNRFEYGYGLTPEIVALAAPRRPDILLTVDNGISALEGAEAAQAQGMELLITDHHTPGAELPAAAAIVNPNLPGDAFPSRCLAGVGVMFYVLMALRQRLRETGHFTRSGRPEPNLAQLLDLVALGTVADVVPLDHVNRILIHQGLRRIGSGQASPGILALLEVAGRKPKQITAADLGFSVGPRLNAAGRLDDMSLGIECLLTDHPTTALDMAARLDRMNKERRELEDQMKQEALAYLDALDVPLGDKAAICLYDAAWHQGVIGLVASRVKDLANRPVVVFASAGDDLAKGSVRSIPGIHIRDLLSDINTQNPGLIRQFGGHAMAAGLSLGLEDLPRFMALFEQEAGRRLDRADLEHAVHSDGSLEPHELDLAMAEQLRQAGPWGHGFPEPLFDGEFEIAQRRVLGDKHLKLVLRPVGGGREIDAIAFGLADPGAWLDCRTLRAAYRLDVNEFRDHRIAQLRIEYMESGDD</sequence>
<dbReference type="GO" id="GO:0006310">
    <property type="term" value="P:DNA recombination"/>
    <property type="evidence" value="ECO:0007669"/>
    <property type="project" value="InterPro"/>
</dbReference>
<evidence type="ECO:0000256" key="7">
    <source>
        <dbReference type="SAM" id="MobiDB-lite"/>
    </source>
</evidence>
<gene>
    <name evidence="11" type="ORF">SAMN02949497_4302</name>
</gene>
<evidence type="ECO:0000256" key="5">
    <source>
        <dbReference type="ARBA" id="ARBA00022839"/>
    </source>
</evidence>
<dbReference type="RefSeq" id="WP_085215736.1">
    <property type="nucleotide sequence ID" value="NZ_FXAM01000001.1"/>
</dbReference>
<keyword evidence="3" id="KW-0540">Nuclease</keyword>
<keyword evidence="12" id="KW-1185">Reference proteome</keyword>
<dbReference type="Proteomes" id="UP000192923">
    <property type="component" value="Unassembled WGS sequence"/>
</dbReference>
<evidence type="ECO:0000256" key="1">
    <source>
        <dbReference type="ARBA" id="ARBA00005915"/>
    </source>
</evidence>
<dbReference type="GO" id="GO:0008409">
    <property type="term" value="F:5'-3' exonuclease activity"/>
    <property type="evidence" value="ECO:0007669"/>
    <property type="project" value="InterPro"/>
</dbReference>
<dbReference type="Gene3D" id="3.10.310.30">
    <property type="match status" value="1"/>
</dbReference>
<evidence type="ECO:0000259" key="10">
    <source>
        <dbReference type="Pfam" id="PF17768"/>
    </source>
</evidence>
<evidence type="ECO:0000259" key="8">
    <source>
        <dbReference type="Pfam" id="PF01368"/>
    </source>
</evidence>
<dbReference type="PANTHER" id="PTHR30255:SF2">
    <property type="entry name" value="SINGLE-STRANDED-DNA-SPECIFIC EXONUCLEASE RECJ"/>
    <property type="match status" value="1"/>
</dbReference>
<evidence type="ECO:0000256" key="2">
    <source>
        <dbReference type="ARBA" id="ARBA00019841"/>
    </source>
</evidence>
<dbReference type="SUPFAM" id="SSF64182">
    <property type="entry name" value="DHH phosphoesterases"/>
    <property type="match status" value="1"/>
</dbReference>
<organism evidence="11 12">
    <name type="scientific">Methylomagnum ishizawai</name>
    <dbReference type="NCBI Taxonomy" id="1760988"/>
    <lineage>
        <taxon>Bacteria</taxon>
        <taxon>Pseudomonadati</taxon>
        <taxon>Pseudomonadota</taxon>
        <taxon>Gammaproteobacteria</taxon>
        <taxon>Methylococcales</taxon>
        <taxon>Methylococcaceae</taxon>
        <taxon>Methylomagnum</taxon>
    </lineage>
</organism>
<feature type="domain" description="RecJ OB" evidence="10">
    <location>
        <begin position="471"/>
        <end position="573"/>
    </location>
</feature>
<dbReference type="Pfam" id="PF02272">
    <property type="entry name" value="DHHA1"/>
    <property type="match status" value="1"/>
</dbReference>
<feature type="domain" description="DHHA1" evidence="9">
    <location>
        <begin position="360"/>
        <end position="454"/>
    </location>
</feature>
<evidence type="ECO:0000313" key="12">
    <source>
        <dbReference type="Proteomes" id="UP000192923"/>
    </source>
</evidence>
<dbReference type="Gene3D" id="3.90.1640.30">
    <property type="match status" value="1"/>
</dbReference>
<feature type="domain" description="DDH" evidence="8">
    <location>
        <begin position="78"/>
        <end position="236"/>
    </location>
</feature>
<keyword evidence="4" id="KW-0378">Hydrolase</keyword>
<dbReference type="GO" id="GO:0003676">
    <property type="term" value="F:nucleic acid binding"/>
    <property type="evidence" value="ECO:0007669"/>
    <property type="project" value="InterPro"/>
</dbReference>
<dbReference type="Pfam" id="PF01368">
    <property type="entry name" value="DHH"/>
    <property type="match status" value="1"/>
</dbReference>
<accession>A0A1Y6D1R9</accession>